<protein>
    <submittedName>
        <fullName evidence="1">Uncharacterized protein</fullName>
    </submittedName>
</protein>
<evidence type="ECO:0000313" key="1">
    <source>
        <dbReference type="EMBL" id="MEK7949397.1"/>
    </source>
</evidence>
<sequence>MRPPRSQQTYHKEGSPDIAGWSAMDGWYDADSGTAFMSVDFRD</sequence>
<name>A0ABU9AQL4_9BACT</name>
<reference evidence="1 2" key="1">
    <citation type="submission" date="2024-04" db="EMBL/GenBank/DDBJ databases">
        <title>Luteolibacter sp. isolated from soil.</title>
        <authorList>
            <person name="An J."/>
        </authorList>
    </citation>
    <scope>NUCLEOTIDE SEQUENCE [LARGE SCALE GENOMIC DNA]</scope>
    <source>
        <strain evidence="1 2">Y139</strain>
    </source>
</reference>
<keyword evidence="2" id="KW-1185">Reference proteome</keyword>
<evidence type="ECO:0000313" key="2">
    <source>
        <dbReference type="Proteomes" id="UP001371305"/>
    </source>
</evidence>
<gene>
    <name evidence="1" type="ORF">WKV53_02760</name>
</gene>
<dbReference type="RefSeq" id="WP_341402814.1">
    <property type="nucleotide sequence ID" value="NZ_JBBUKT010000001.1"/>
</dbReference>
<organism evidence="1 2">
    <name type="scientific">Luteolibacter soli</name>
    <dbReference type="NCBI Taxonomy" id="3135280"/>
    <lineage>
        <taxon>Bacteria</taxon>
        <taxon>Pseudomonadati</taxon>
        <taxon>Verrucomicrobiota</taxon>
        <taxon>Verrucomicrobiia</taxon>
        <taxon>Verrucomicrobiales</taxon>
        <taxon>Verrucomicrobiaceae</taxon>
        <taxon>Luteolibacter</taxon>
    </lineage>
</organism>
<dbReference type="EMBL" id="JBBUKT010000001">
    <property type="protein sequence ID" value="MEK7949397.1"/>
    <property type="molecule type" value="Genomic_DNA"/>
</dbReference>
<proteinExistence type="predicted"/>
<comment type="caution">
    <text evidence="1">The sequence shown here is derived from an EMBL/GenBank/DDBJ whole genome shotgun (WGS) entry which is preliminary data.</text>
</comment>
<accession>A0ABU9AQL4</accession>
<dbReference type="Proteomes" id="UP001371305">
    <property type="component" value="Unassembled WGS sequence"/>
</dbReference>